<evidence type="ECO:0008006" key="3">
    <source>
        <dbReference type="Google" id="ProtNLM"/>
    </source>
</evidence>
<proteinExistence type="predicted"/>
<organism evidence="1 2">
    <name type="scientific">Symbiochloris irregularis</name>
    <dbReference type="NCBI Taxonomy" id="706552"/>
    <lineage>
        <taxon>Eukaryota</taxon>
        <taxon>Viridiplantae</taxon>
        <taxon>Chlorophyta</taxon>
        <taxon>core chlorophytes</taxon>
        <taxon>Trebouxiophyceae</taxon>
        <taxon>Trebouxiales</taxon>
        <taxon>Trebouxiaceae</taxon>
        <taxon>Symbiochloris</taxon>
    </lineage>
</organism>
<gene>
    <name evidence="1" type="ORF">WJX73_009697</name>
</gene>
<dbReference type="AlphaFoldDB" id="A0AAW1NQJ3"/>
<reference evidence="1 2" key="1">
    <citation type="journal article" date="2024" name="Nat. Commun.">
        <title>Phylogenomics reveals the evolutionary origins of lichenization in chlorophyte algae.</title>
        <authorList>
            <person name="Puginier C."/>
            <person name="Libourel C."/>
            <person name="Otte J."/>
            <person name="Skaloud P."/>
            <person name="Haon M."/>
            <person name="Grisel S."/>
            <person name="Petersen M."/>
            <person name="Berrin J.G."/>
            <person name="Delaux P.M."/>
            <person name="Dal Grande F."/>
            <person name="Keller J."/>
        </authorList>
    </citation>
    <scope>NUCLEOTIDE SEQUENCE [LARGE SCALE GENOMIC DNA]</scope>
    <source>
        <strain evidence="1 2">SAG 2036</strain>
    </source>
</reference>
<accession>A0AAW1NQJ3</accession>
<dbReference type="Proteomes" id="UP001465755">
    <property type="component" value="Unassembled WGS sequence"/>
</dbReference>
<evidence type="ECO:0000313" key="2">
    <source>
        <dbReference type="Proteomes" id="UP001465755"/>
    </source>
</evidence>
<dbReference type="EMBL" id="JALJOQ010000153">
    <property type="protein sequence ID" value="KAK9793212.1"/>
    <property type="molecule type" value="Genomic_DNA"/>
</dbReference>
<evidence type="ECO:0000313" key="1">
    <source>
        <dbReference type="EMBL" id="KAK9793212.1"/>
    </source>
</evidence>
<comment type="caution">
    <text evidence="1">The sequence shown here is derived from an EMBL/GenBank/DDBJ whole genome shotgun (WGS) entry which is preliminary data.</text>
</comment>
<keyword evidence="2" id="KW-1185">Reference proteome</keyword>
<name>A0AAW1NQJ3_9CHLO</name>
<sequence length="82" mass="9080">MQAKVPHVAYRLDVDDDSRRINFAAGGSEEAQESLVNIIDSKNQPQLQEARLMLAEQAGTGIHRLIVAEAASLPHFVELENR</sequence>
<protein>
    <recommendedName>
        <fullName evidence="3">Prohibitin</fullName>
    </recommendedName>
</protein>